<dbReference type="Pfam" id="PF21948">
    <property type="entry name" value="LplA-B_cat"/>
    <property type="match status" value="1"/>
</dbReference>
<protein>
    <recommendedName>
        <fullName evidence="5 6">Octanoyltransferase</fullName>
        <ecNumber evidence="5 6">2.3.1.181</ecNumber>
    </recommendedName>
    <alternativeName>
        <fullName evidence="5">Lipoate-protein ligase B</fullName>
    </alternativeName>
    <alternativeName>
        <fullName evidence="5">Lipoyl/octanoyl transferase</fullName>
    </alternativeName>
    <alternativeName>
        <fullName evidence="5">Octanoyl-[acyl-carrier-protein]-protein N-octanoyltransferase</fullName>
    </alternativeName>
</protein>
<feature type="domain" description="BPL/LPL catalytic" evidence="7">
    <location>
        <begin position="54"/>
        <end position="242"/>
    </location>
</feature>
<keyword evidence="2 5" id="KW-0808">Transferase</keyword>
<comment type="pathway">
    <text evidence="1 5 6">Protein modification; protein lipoylation via endogenous pathway; protein N(6)-(lipoyl)lysine from octanoyl-[acyl-carrier-protein]: step 1/2.</text>
</comment>
<feature type="site" description="Lowers pKa of active site Cys" evidence="5">
    <location>
        <position position="170"/>
    </location>
</feature>
<evidence type="ECO:0000256" key="4">
    <source>
        <dbReference type="ARBA" id="ARBA00024732"/>
    </source>
</evidence>
<dbReference type="InterPro" id="IPR020605">
    <property type="entry name" value="Octanoyltransferase_CS"/>
</dbReference>
<dbReference type="NCBIfam" id="NF010921">
    <property type="entry name" value="PRK14341.1"/>
    <property type="match status" value="1"/>
</dbReference>
<dbReference type="Gene3D" id="3.30.930.10">
    <property type="entry name" value="Bira Bifunctional Protein, Domain 2"/>
    <property type="match status" value="1"/>
</dbReference>
<evidence type="ECO:0000313" key="8">
    <source>
        <dbReference type="EMBL" id="MET3589950.1"/>
    </source>
</evidence>
<comment type="caution">
    <text evidence="8">The sequence shown here is derived from an EMBL/GenBank/DDBJ whole genome shotgun (WGS) entry which is preliminary data.</text>
</comment>
<evidence type="ECO:0000256" key="3">
    <source>
        <dbReference type="ARBA" id="ARBA00023315"/>
    </source>
</evidence>
<dbReference type="InterPro" id="IPR000544">
    <property type="entry name" value="Octanoyltransferase"/>
</dbReference>
<evidence type="ECO:0000256" key="6">
    <source>
        <dbReference type="PIRNR" id="PIRNR016262"/>
    </source>
</evidence>
<feature type="binding site" evidence="5">
    <location>
        <begin position="93"/>
        <end position="100"/>
    </location>
    <ligand>
        <name>substrate</name>
    </ligand>
</feature>
<dbReference type="EMBL" id="JBEPLI010000009">
    <property type="protein sequence ID" value="MET3589950.1"/>
    <property type="molecule type" value="Genomic_DNA"/>
</dbReference>
<feature type="active site" description="Acyl-thioester intermediate" evidence="5">
    <location>
        <position position="204"/>
    </location>
</feature>
<proteinExistence type="inferred from homology"/>
<dbReference type="InterPro" id="IPR004143">
    <property type="entry name" value="BPL_LPL_catalytic"/>
</dbReference>
<name>A0ABV2HHB2_9HYPH</name>
<evidence type="ECO:0000313" key="9">
    <source>
        <dbReference type="Proteomes" id="UP001549086"/>
    </source>
</evidence>
<dbReference type="InterPro" id="IPR045864">
    <property type="entry name" value="aa-tRNA-synth_II/BPL/LPL"/>
</dbReference>
<dbReference type="PROSITE" id="PS51733">
    <property type="entry name" value="BPL_LPL_CATALYTIC"/>
    <property type="match status" value="1"/>
</dbReference>
<dbReference type="EC" id="2.3.1.181" evidence="5 6"/>
<evidence type="ECO:0000256" key="2">
    <source>
        <dbReference type="ARBA" id="ARBA00022679"/>
    </source>
</evidence>
<accession>A0ABV2HHB2</accession>
<dbReference type="PANTHER" id="PTHR10993">
    <property type="entry name" value="OCTANOYLTRANSFERASE"/>
    <property type="match status" value="1"/>
</dbReference>
<dbReference type="CDD" id="cd16444">
    <property type="entry name" value="LipB"/>
    <property type="match status" value="1"/>
</dbReference>
<dbReference type="RefSeq" id="WP_354189905.1">
    <property type="nucleotide sequence ID" value="NZ_JBEPLI010000009.1"/>
</dbReference>
<comment type="catalytic activity">
    <reaction evidence="5 6">
        <text>octanoyl-[ACP] + L-lysyl-[protein] = N(6)-octanoyl-L-lysyl-[protein] + holo-[ACP] + H(+)</text>
        <dbReference type="Rhea" id="RHEA:17665"/>
        <dbReference type="Rhea" id="RHEA-COMP:9636"/>
        <dbReference type="Rhea" id="RHEA-COMP:9685"/>
        <dbReference type="Rhea" id="RHEA-COMP:9752"/>
        <dbReference type="Rhea" id="RHEA-COMP:9928"/>
        <dbReference type="ChEBI" id="CHEBI:15378"/>
        <dbReference type="ChEBI" id="CHEBI:29969"/>
        <dbReference type="ChEBI" id="CHEBI:64479"/>
        <dbReference type="ChEBI" id="CHEBI:78463"/>
        <dbReference type="ChEBI" id="CHEBI:78809"/>
        <dbReference type="EC" id="2.3.1.181"/>
    </reaction>
</comment>
<comment type="function">
    <text evidence="4 5 6">Catalyzes the transfer of endogenously produced octanoic acid from octanoyl-acyl-carrier-protein onto the lipoyl domains of lipoate-dependent enzymes. Lipoyl-ACP can also act as a substrate although octanoyl-ACP is likely to be the physiological substrate.</text>
</comment>
<dbReference type="PIRSF" id="PIRSF016262">
    <property type="entry name" value="LPLase"/>
    <property type="match status" value="1"/>
</dbReference>
<sequence>MTSEVKHIDHNHTPHQFKTVLGSSPVEWKISNNLIEYPEALRYMQEHVEKILTENAREQVWLLEHPSLYTAGTSANKKDLLDPHLFPVYEAGRGGEFTYHGPGQRIAYIMLDLKRRKQDIRAFIRALEEWIIQMLAKFNIKGERRVGRVGVWIKRSHNASIQNNLSSEDKIAAIGIRVRKWVSFHGISINVNPNLAHYSGIIPCGIANHGVTSFFDLGVPVKMHDIDIALKQTFEQIFGPTITVS</sequence>
<evidence type="ECO:0000256" key="5">
    <source>
        <dbReference type="HAMAP-Rule" id="MF_00013"/>
    </source>
</evidence>
<dbReference type="PANTHER" id="PTHR10993:SF7">
    <property type="entry name" value="LIPOYLTRANSFERASE 2, MITOCHONDRIAL-RELATED"/>
    <property type="match status" value="1"/>
</dbReference>
<keyword evidence="5" id="KW-0963">Cytoplasm</keyword>
<dbReference type="GO" id="GO:0033819">
    <property type="term" value="F:lipoyl(octanoyl) transferase activity"/>
    <property type="evidence" value="ECO:0007669"/>
    <property type="project" value="UniProtKB-EC"/>
</dbReference>
<comment type="miscellaneous">
    <text evidence="5">In the reaction, the free carboxyl group of octanoic acid is attached via an amide linkage to the epsilon-amino group of a specific lysine residue of lipoyl domains of lipoate-dependent enzymes.</text>
</comment>
<evidence type="ECO:0000259" key="7">
    <source>
        <dbReference type="PROSITE" id="PS51733"/>
    </source>
</evidence>
<comment type="subcellular location">
    <subcellularLocation>
        <location evidence="5">Cytoplasm</location>
    </subcellularLocation>
</comment>
<dbReference type="NCBIfam" id="NF010925">
    <property type="entry name" value="PRK14345.1"/>
    <property type="match status" value="1"/>
</dbReference>
<dbReference type="HAMAP" id="MF_00013">
    <property type="entry name" value="LipB"/>
    <property type="match status" value="1"/>
</dbReference>
<evidence type="ECO:0000256" key="1">
    <source>
        <dbReference type="ARBA" id="ARBA00004821"/>
    </source>
</evidence>
<dbReference type="SUPFAM" id="SSF55681">
    <property type="entry name" value="Class II aaRS and biotin synthetases"/>
    <property type="match status" value="1"/>
</dbReference>
<dbReference type="PROSITE" id="PS01313">
    <property type="entry name" value="LIPB"/>
    <property type="match status" value="1"/>
</dbReference>
<organism evidence="8 9">
    <name type="scientific">Bartonella silvatica</name>
    <dbReference type="NCBI Taxonomy" id="357760"/>
    <lineage>
        <taxon>Bacteria</taxon>
        <taxon>Pseudomonadati</taxon>
        <taxon>Pseudomonadota</taxon>
        <taxon>Alphaproteobacteria</taxon>
        <taxon>Hyphomicrobiales</taxon>
        <taxon>Bartonellaceae</taxon>
        <taxon>Bartonella</taxon>
    </lineage>
</organism>
<feature type="binding site" evidence="5">
    <location>
        <begin position="186"/>
        <end position="188"/>
    </location>
    <ligand>
        <name>substrate</name>
    </ligand>
</feature>
<comment type="similarity">
    <text evidence="5 6">Belongs to the LipB family.</text>
</comment>
<dbReference type="Proteomes" id="UP001549086">
    <property type="component" value="Unassembled WGS sequence"/>
</dbReference>
<feature type="binding site" evidence="5">
    <location>
        <begin position="173"/>
        <end position="175"/>
    </location>
    <ligand>
        <name>substrate</name>
    </ligand>
</feature>
<gene>
    <name evidence="5" type="primary">lipB</name>
    <name evidence="8" type="ORF">ABID23_001041</name>
</gene>
<keyword evidence="3 5" id="KW-0012">Acyltransferase</keyword>
<keyword evidence="9" id="KW-1185">Reference proteome</keyword>
<reference evidence="8 9" key="1">
    <citation type="submission" date="2024-06" db="EMBL/GenBank/DDBJ databases">
        <title>Genomic Encyclopedia of Type Strains, Phase IV (KMG-IV): sequencing the most valuable type-strain genomes for metagenomic binning, comparative biology and taxonomic classification.</title>
        <authorList>
            <person name="Goeker M."/>
        </authorList>
    </citation>
    <scope>NUCLEOTIDE SEQUENCE [LARGE SCALE GENOMIC DNA]</scope>
    <source>
        <strain evidence="8 9">DSM 23649</strain>
    </source>
</reference>
<dbReference type="NCBIfam" id="TIGR00214">
    <property type="entry name" value="lipB"/>
    <property type="match status" value="1"/>
</dbReference>